<organism evidence="1 2">
    <name type="scientific">Carnobacterium maltaromaticum LMA28</name>
    <dbReference type="NCBI Taxonomy" id="1234679"/>
    <lineage>
        <taxon>Bacteria</taxon>
        <taxon>Bacillati</taxon>
        <taxon>Bacillota</taxon>
        <taxon>Bacilli</taxon>
        <taxon>Lactobacillales</taxon>
        <taxon>Carnobacteriaceae</taxon>
        <taxon>Carnobacterium</taxon>
    </lineage>
</organism>
<keyword evidence="2" id="KW-1185">Reference proteome</keyword>
<name>K8E1U9_CARML</name>
<accession>K8E1U9</accession>
<dbReference type="Proteomes" id="UP000000212">
    <property type="component" value="Chromosome"/>
</dbReference>
<evidence type="ECO:0000313" key="2">
    <source>
        <dbReference type="Proteomes" id="UP000000212"/>
    </source>
</evidence>
<proteinExistence type="predicted"/>
<dbReference type="EMBL" id="HE999757">
    <property type="protein sequence ID" value="CCO09819.2"/>
    <property type="molecule type" value="Genomic_DNA"/>
</dbReference>
<dbReference type="HOGENOM" id="CLU_3306677_0_0_9"/>
<sequence length="39" mass="4481">MFSFNKKFVGPVSSVRKIGKFVVTFFVTTKVHLFSEELV</sequence>
<evidence type="ECO:0000313" key="1">
    <source>
        <dbReference type="EMBL" id="CCO09819.2"/>
    </source>
</evidence>
<reference evidence="2" key="1">
    <citation type="journal article" date="2013" name="Genome Announc.">
        <title>Complete Chromosome Sequence of Carnobacterium maltaromaticum LMA 28.</title>
        <authorList>
            <person name="Cailliez-Grimal C."/>
            <person name="Chaillou S."/>
            <person name="Anba-Mondoloni J."/>
            <person name="Loux V."/>
            <person name="Afzal M.I."/>
            <person name="Rahman A."/>
            <person name="Kergourlay G."/>
            <person name="Champomier-Verges M.C."/>
            <person name="Zagorec M."/>
            <person name="Dalgaard P."/>
            <person name="Leisner J.J."/>
            <person name="Prevost H."/>
            <person name="Revol-Junelles A.M."/>
            <person name="Borges F."/>
        </authorList>
    </citation>
    <scope>NUCLEOTIDE SEQUENCE</scope>
    <source>
        <strain evidence="2">LMA28</strain>
    </source>
</reference>
<dbReference type="STRING" id="1234679.BN424_339"/>
<gene>
    <name evidence="1" type="ORF">BN424_339</name>
</gene>
<dbReference type="KEGG" id="cml:BN424_339"/>
<dbReference type="AlphaFoldDB" id="K8E1U9"/>
<protein>
    <submittedName>
        <fullName evidence="1">Uncharacterized protein</fullName>
    </submittedName>
</protein>